<dbReference type="InterPro" id="IPR011701">
    <property type="entry name" value="MFS"/>
</dbReference>
<keyword evidence="3 6" id="KW-0812">Transmembrane</keyword>
<keyword evidence="9" id="KW-1185">Reference proteome</keyword>
<dbReference type="EMBL" id="BNCI01000001">
    <property type="protein sequence ID" value="GHF11815.1"/>
    <property type="molecule type" value="Genomic_DNA"/>
</dbReference>
<comment type="subcellular location">
    <subcellularLocation>
        <location evidence="1">Membrane</location>
        <topology evidence="1">Multi-pass membrane protein</topology>
    </subcellularLocation>
</comment>
<reference evidence="8" key="1">
    <citation type="journal article" date="2014" name="Int. J. Syst. Evol. Microbiol.">
        <title>Complete genome sequence of Corynebacterium casei LMG S-19264T (=DSM 44701T), isolated from a smear-ripened cheese.</title>
        <authorList>
            <consortium name="US DOE Joint Genome Institute (JGI-PGF)"/>
            <person name="Walter F."/>
            <person name="Albersmeier A."/>
            <person name="Kalinowski J."/>
            <person name="Ruckert C."/>
        </authorList>
    </citation>
    <scope>NUCLEOTIDE SEQUENCE</scope>
    <source>
        <strain evidence="8">KCTC 42590</strain>
    </source>
</reference>
<feature type="transmembrane region" description="Helical" evidence="6">
    <location>
        <begin position="88"/>
        <end position="111"/>
    </location>
</feature>
<feature type="transmembrane region" description="Helical" evidence="6">
    <location>
        <begin position="123"/>
        <end position="148"/>
    </location>
</feature>
<accession>A0A919AKE7</accession>
<evidence type="ECO:0000313" key="8">
    <source>
        <dbReference type="EMBL" id="GHF11815.1"/>
    </source>
</evidence>
<dbReference type="PROSITE" id="PS50850">
    <property type="entry name" value="MFS"/>
    <property type="match status" value="1"/>
</dbReference>
<feature type="domain" description="Major facilitator superfamily (MFS) profile" evidence="7">
    <location>
        <begin position="1"/>
        <end position="388"/>
    </location>
</feature>
<feature type="transmembrane region" description="Helical" evidence="6">
    <location>
        <begin position="210"/>
        <end position="232"/>
    </location>
</feature>
<evidence type="ECO:0000256" key="6">
    <source>
        <dbReference type="SAM" id="Phobius"/>
    </source>
</evidence>
<keyword evidence="4 6" id="KW-1133">Transmembrane helix</keyword>
<sequence>MPVILIAVFIDLIGFGLIVPILPFLTLKYGGTALTGVGLISIYALMSFLAGPLWGRLSDRIGRRPTLILTFAGAACSYVVLANADSLIMLYIARALSGAMAGNVGIVMAAVADLTTAENRGRALGYVGAVFGLGFAVGPGLGGILGSIGGEVSIYYPGIAAVFLSSSAMLLAYFFMPETNIHKTEITGYSDSASKRQSWTSILGDTRKKLLFTMFVIIAAGQSITFSITPFWLGAVLDWNQKEVGYLLMLGGLAVAFVQSIVVGPLFKAIGEEKALMVGASLCITGCLVLIMSPPSIIIAVCAFPIIMSGTTLAFPAMNSIISNRTDQQTQGAALGLSNGLSSLGRVIGPLSAGVLFTPAAPDSPFIVVAFVGGVCILWSLFELRAQSRP</sequence>
<proteinExistence type="predicted"/>
<feature type="transmembrane region" description="Helical" evidence="6">
    <location>
        <begin position="244"/>
        <end position="263"/>
    </location>
</feature>
<protein>
    <submittedName>
        <fullName evidence="8">Tetracycline resistance MFS efflux pump</fullName>
    </submittedName>
</protein>
<feature type="transmembrane region" description="Helical" evidence="6">
    <location>
        <begin position="66"/>
        <end position="82"/>
    </location>
</feature>
<evidence type="ECO:0000256" key="1">
    <source>
        <dbReference type="ARBA" id="ARBA00004141"/>
    </source>
</evidence>
<dbReference type="GO" id="GO:0022857">
    <property type="term" value="F:transmembrane transporter activity"/>
    <property type="evidence" value="ECO:0007669"/>
    <property type="project" value="InterPro"/>
</dbReference>
<dbReference type="Pfam" id="PF07690">
    <property type="entry name" value="MFS_1"/>
    <property type="match status" value="1"/>
</dbReference>
<comment type="caution">
    <text evidence="8">The sequence shown here is derived from an EMBL/GenBank/DDBJ whole genome shotgun (WGS) entry which is preliminary data.</text>
</comment>
<dbReference type="Gene3D" id="1.20.1250.20">
    <property type="entry name" value="MFS general substrate transporter like domains"/>
    <property type="match status" value="1"/>
</dbReference>
<dbReference type="AlphaFoldDB" id="A0A919AKE7"/>
<keyword evidence="5 6" id="KW-0472">Membrane</keyword>
<dbReference type="PRINTS" id="PR01035">
    <property type="entry name" value="TCRTETA"/>
</dbReference>
<dbReference type="Proteomes" id="UP000630923">
    <property type="component" value="Unassembled WGS sequence"/>
</dbReference>
<dbReference type="InterPro" id="IPR036259">
    <property type="entry name" value="MFS_trans_sf"/>
</dbReference>
<feature type="transmembrane region" description="Helical" evidence="6">
    <location>
        <begin position="5"/>
        <end position="27"/>
    </location>
</feature>
<feature type="transmembrane region" description="Helical" evidence="6">
    <location>
        <begin position="33"/>
        <end position="54"/>
    </location>
</feature>
<dbReference type="PANTHER" id="PTHR23504">
    <property type="entry name" value="MAJOR FACILITATOR SUPERFAMILY DOMAIN-CONTAINING PROTEIN 10"/>
    <property type="match status" value="1"/>
</dbReference>
<dbReference type="PANTHER" id="PTHR23504:SF15">
    <property type="entry name" value="MAJOR FACILITATOR SUPERFAMILY (MFS) PROFILE DOMAIN-CONTAINING PROTEIN"/>
    <property type="match status" value="1"/>
</dbReference>
<gene>
    <name evidence="8" type="ORF">GCM10017044_02080</name>
</gene>
<evidence type="ECO:0000259" key="7">
    <source>
        <dbReference type="PROSITE" id="PS50850"/>
    </source>
</evidence>
<evidence type="ECO:0000256" key="2">
    <source>
        <dbReference type="ARBA" id="ARBA00022448"/>
    </source>
</evidence>
<feature type="transmembrane region" description="Helical" evidence="6">
    <location>
        <begin position="154"/>
        <end position="176"/>
    </location>
</feature>
<feature type="transmembrane region" description="Helical" evidence="6">
    <location>
        <begin position="364"/>
        <end position="382"/>
    </location>
</feature>
<evidence type="ECO:0000256" key="5">
    <source>
        <dbReference type="ARBA" id="ARBA00023136"/>
    </source>
</evidence>
<reference evidence="8" key="2">
    <citation type="submission" date="2020-09" db="EMBL/GenBank/DDBJ databases">
        <authorList>
            <person name="Sun Q."/>
            <person name="Kim S."/>
        </authorList>
    </citation>
    <scope>NUCLEOTIDE SEQUENCE</scope>
    <source>
        <strain evidence="8">KCTC 42590</strain>
    </source>
</reference>
<evidence type="ECO:0000256" key="3">
    <source>
        <dbReference type="ARBA" id="ARBA00022692"/>
    </source>
</evidence>
<name>A0A919AKE7_9PROT</name>
<organism evidence="8 9">
    <name type="scientific">Kordiimonas sediminis</name>
    <dbReference type="NCBI Taxonomy" id="1735581"/>
    <lineage>
        <taxon>Bacteria</taxon>
        <taxon>Pseudomonadati</taxon>
        <taxon>Pseudomonadota</taxon>
        <taxon>Alphaproteobacteria</taxon>
        <taxon>Kordiimonadales</taxon>
        <taxon>Kordiimonadaceae</taxon>
        <taxon>Kordiimonas</taxon>
    </lineage>
</organism>
<dbReference type="RefSeq" id="WP_191249707.1">
    <property type="nucleotide sequence ID" value="NZ_BNCI01000001.1"/>
</dbReference>
<evidence type="ECO:0000313" key="9">
    <source>
        <dbReference type="Proteomes" id="UP000630923"/>
    </source>
</evidence>
<dbReference type="InterPro" id="IPR001958">
    <property type="entry name" value="Tet-R_TetA/multi-R_MdtG-like"/>
</dbReference>
<dbReference type="SUPFAM" id="SSF103473">
    <property type="entry name" value="MFS general substrate transporter"/>
    <property type="match status" value="1"/>
</dbReference>
<keyword evidence="2" id="KW-0813">Transport</keyword>
<dbReference type="InterPro" id="IPR020846">
    <property type="entry name" value="MFS_dom"/>
</dbReference>
<dbReference type="GO" id="GO:0016020">
    <property type="term" value="C:membrane"/>
    <property type="evidence" value="ECO:0007669"/>
    <property type="project" value="UniProtKB-SubCell"/>
</dbReference>
<evidence type="ECO:0000256" key="4">
    <source>
        <dbReference type="ARBA" id="ARBA00022989"/>
    </source>
</evidence>